<feature type="domain" description="NLE" evidence="5">
    <location>
        <begin position="5"/>
        <end position="64"/>
    </location>
</feature>
<dbReference type="Gene3D" id="2.130.10.10">
    <property type="entry name" value="YVTN repeat-like/Quinoprotein amine dehydrogenase"/>
    <property type="match status" value="2"/>
</dbReference>
<reference evidence="7" key="2">
    <citation type="submission" date="2020-12" db="EMBL/GenBank/DDBJ databases">
        <title>New Spironucleus salmonicida genome in near-complete chromosomes.</title>
        <authorList>
            <person name="Xu F."/>
            <person name="Kurt Z."/>
            <person name="Jimenez-Gonzalez A."/>
            <person name="Astvaldsson A."/>
            <person name="Andersson J.O."/>
            <person name="Svard S.G."/>
        </authorList>
    </citation>
    <scope>NUCLEOTIDE SEQUENCE</scope>
    <source>
        <strain evidence="7">ATCC 50377</strain>
    </source>
</reference>
<dbReference type="EMBL" id="AUWU02000002">
    <property type="protein sequence ID" value="KAH0576276.1"/>
    <property type="molecule type" value="Genomic_DNA"/>
</dbReference>
<dbReference type="InterPro" id="IPR012972">
    <property type="entry name" value="NLE"/>
</dbReference>
<sequence length="369" mass="41372">MSTLTVSLFSLDRDIQIDETPLVIPQATSIIDLNELANSLTSQPQTFDFYINDLLVSLNLTNFLNLNNISIEQTVKIACAPSPIPPVLKNQQDIPDWGSSLSISDTSIYVTSYDGSVQIFDKTLKPLQSIQLSKQPLTCSVFNKFHFSAGYDGTINVLDGEKIQKFKSASQTPIVSMNTFKDGIFAFDEASDVYLLDLQIVENQQIQPAFSLAQHNPTKAFEFQGNLALSCSNSVKFYDIIQNQIVSSIPGPEVSCFAYDENIAKCGSFDRAIRVYDLRAGNQVQRTFLGHKSHVVKLTQRGKGHFFSTDISGVSYLWDERCSRPYHSIECYDREMDKKNDQGRVLDAICDDHDLYMVGSARKIFQYGI</sequence>
<dbReference type="AlphaFoldDB" id="V6LJ61"/>
<dbReference type="InterPro" id="IPR036322">
    <property type="entry name" value="WD40_repeat_dom_sf"/>
</dbReference>
<dbReference type="PANTHER" id="PTHR19855">
    <property type="entry name" value="WD40 REPEAT PROTEIN 12, 37"/>
    <property type="match status" value="1"/>
</dbReference>
<keyword evidence="4" id="KW-0539">Nucleus</keyword>
<gene>
    <name evidence="6" type="ORF">SS50377_15686</name>
    <name evidence="7" type="ORF">SS50377_21839</name>
</gene>
<evidence type="ECO:0000256" key="4">
    <source>
        <dbReference type="ARBA" id="ARBA00023242"/>
    </source>
</evidence>
<dbReference type="SMART" id="SM00320">
    <property type="entry name" value="WD40"/>
    <property type="match status" value="4"/>
</dbReference>
<keyword evidence="3" id="KW-0677">Repeat</keyword>
<comment type="subcellular location">
    <subcellularLocation>
        <location evidence="1">Nucleus</location>
    </subcellularLocation>
</comment>
<dbReference type="SUPFAM" id="SSF50978">
    <property type="entry name" value="WD40 repeat-like"/>
    <property type="match status" value="1"/>
</dbReference>
<evidence type="ECO:0000313" key="8">
    <source>
        <dbReference type="Proteomes" id="UP000018208"/>
    </source>
</evidence>
<dbReference type="InterPro" id="IPR001680">
    <property type="entry name" value="WD40_rpt"/>
</dbReference>
<dbReference type="InterPro" id="IPR015943">
    <property type="entry name" value="WD40/YVTN_repeat-like_dom_sf"/>
</dbReference>
<evidence type="ECO:0000256" key="1">
    <source>
        <dbReference type="ARBA" id="ARBA00004123"/>
    </source>
</evidence>
<organism evidence="6">
    <name type="scientific">Spironucleus salmonicida</name>
    <dbReference type="NCBI Taxonomy" id="348837"/>
    <lineage>
        <taxon>Eukaryota</taxon>
        <taxon>Metamonada</taxon>
        <taxon>Diplomonadida</taxon>
        <taxon>Hexamitidae</taxon>
        <taxon>Hexamitinae</taxon>
        <taxon>Spironucleus</taxon>
    </lineage>
</organism>
<evidence type="ECO:0000259" key="5">
    <source>
        <dbReference type="Pfam" id="PF08154"/>
    </source>
</evidence>
<dbReference type="Proteomes" id="UP000018208">
    <property type="component" value="Unassembled WGS sequence"/>
</dbReference>
<dbReference type="PANTHER" id="PTHR19855:SF11">
    <property type="entry name" value="RIBOSOME BIOGENESIS PROTEIN WDR12"/>
    <property type="match status" value="1"/>
</dbReference>
<dbReference type="EMBL" id="KI546116">
    <property type="protein sequence ID" value="EST44383.1"/>
    <property type="molecule type" value="Genomic_DNA"/>
</dbReference>
<dbReference type="OrthoDB" id="6262491at2759"/>
<name>V6LJ61_9EUKA</name>
<keyword evidence="2" id="KW-0853">WD repeat</keyword>
<reference evidence="6 7" key="1">
    <citation type="journal article" date="2014" name="PLoS Genet.">
        <title>The Genome of Spironucleus salmonicida Highlights a Fish Pathogen Adapted to Fluctuating Environments.</title>
        <authorList>
            <person name="Xu F."/>
            <person name="Jerlstrom-Hultqvist J."/>
            <person name="Einarsson E."/>
            <person name="Astvaldsson A."/>
            <person name="Svard S.G."/>
            <person name="Andersson J.O."/>
        </authorList>
    </citation>
    <scope>NUCLEOTIDE SEQUENCE</scope>
    <source>
        <strain evidence="7">ATCC 50377</strain>
    </source>
</reference>
<keyword evidence="8" id="KW-1185">Reference proteome</keyword>
<dbReference type="Pfam" id="PF08154">
    <property type="entry name" value="NLE"/>
    <property type="match status" value="1"/>
</dbReference>
<evidence type="ECO:0000256" key="3">
    <source>
        <dbReference type="ARBA" id="ARBA00022737"/>
    </source>
</evidence>
<evidence type="ECO:0000313" key="7">
    <source>
        <dbReference type="EMBL" id="KAH0576276.1"/>
    </source>
</evidence>
<dbReference type="VEuPathDB" id="GiardiaDB:SS50377_21839"/>
<proteinExistence type="predicted"/>
<accession>V6LJ61</accession>
<evidence type="ECO:0000313" key="6">
    <source>
        <dbReference type="EMBL" id="EST44383.1"/>
    </source>
</evidence>
<evidence type="ECO:0000256" key="2">
    <source>
        <dbReference type="ARBA" id="ARBA00022574"/>
    </source>
</evidence>
<protein>
    <submittedName>
        <fullName evidence="6">NLE (NUC135) domain-containing protein</fullName>
    </submittedName>
</protein>
<dbReference type="GO" id="GO:0005634">
    <property type="term" value="C:nucleus"/>
    <property type="evidence" value="ECO:0007669"/>
    <property type="project" value="UniProtKB-SubCell"/>
</dbReference>